<evidence type="ECO:0000313" key="1">
    <source>
        <dbReference type="EMBL" id="JAD40950.1"/>
    </source>
</evidence>
<organism evidence="1">
    <name type="scientific">Arundo donax</name>
    <name type="common">Giant reed</name>
    <name type="synonym">Donax arundinaceus</name>
    <dbReference type="NCBI Taxonomy" id="35708"/>
    <lineage>
        <taxon>Eukaryota</taxon>
        <taxon>Viridiplantae</taxon>
        <taxon>Streptophyta</taxon>
        <taxon>Embryophyta</taxon>
        <taxon>Tracheophyta</taxon>
        <taxon>Spermatophyta</taxon>
        <taxon>Magnoliopsida</taxon>
        <taxon>Liliopsida</taxon>
        <taxon>Poales</taxon>
        <taxon>Poaceae</taxon>
        <taxon>PACMAD clade</taxon>
        <taxon>Arundinoideae</taxon>
        <taxon>Arundineae</taxon>
        <taxon>Arundo</taxon>
    </lineage>
</organism>
<dbReference type="AlphaFoldDB" id="A0A0A8ZW16"/>
<dbReference type="EMBL" id="GBRH01256945">
    <property type="protein sequence ID" value="JAD40950.1"/>
    <property type="molecule type" value="Transcribed_RNA"/>
</dbReference>
<protein>
    <submittedName>
        <fullName evidence="1">Uncharacterized protein</fullName>
    </submittedName>
</protein>
<name>A0A0A8ZW16_ARUDO</name>
<reference evidence="1" key="2">
    <citation type="journal article" date="2015" name="Data Brief">
        <title>Shoot transcriptome of the giant reed, Arundo donax.</title>
        <authorList>
            <person name="Barrero R.A."/>
            <person name="Guerrero F.D."/>
            <person name="Moolhuijzen P."/>
            <person name="Goolsby J.A."/>
            <person name="Tidwell J."/>
            <person name="Bellgard S.E."/>
            <person name="Bellgard M.I."/>
        </authorList>
    </citation>
    <scope>NUCLEOTIDE SEQUENCE</scope>
    <source>
        <tissue evidence="1">Shoot tissue taken approximately 20 cm above the soil surface</tissue>
    </source>
</reference>
<accession>A0A0A8ZW16</accession>
<proteinExistence type="predicted"/>
<sequence>MNQKIYFACIPDNKQVSHSGAYEKMSIFP</sequence>
<reference evidence="1" key="1">
    <citation type="submission" date="2014-09" db="EMBL/GenBank/DDBJ databases">
        <authorList>
            <person name="Magalhaes I.L.F."/>
            <person name="Oliveira U."/>
            <person name="Santos F.R."/>
            <person name="Vidigal T.H.D.A."/>
            <person name="Brescovit A.D."/>
            <person name="Santos A.J."/>
        </authorList>
    </citation>
    <scope>NUCLEOTIDE SEQUENCE</scope>
    <source>
        <tissue evidence="1">Shoot tissue taken approximately 20 cm above the soil surface</tissue>
    </source>
</reference>